<feature type="region of interest" description="Disordered" evidence="1">
    <location>
        <begin position="206"/>
        <end position="275"/>
    </location>
</feature>
<dbReference type="EMBL" id="JAVRJZ010000002">
    <property type="protein sequence ID" value="KAK2726059.1"/>
    <property type="molecule type" value="Genomic_DNA"/>
</dbReference>
<evidence type="ECO:0000313" key="2">
    <source>
        <dbReference type="EMBL" id="KAK2726059.1"/>
    </source>
</evidence>
<comment type="caution">
    <text evidence="2">The sequence shown here is derived from an EMBL/GenBank/DDBJ whole genome shotgun (WGS) entry which is preliminary data.</text>
</comment>
<evidence type="ECO:0000313" key="3">
    <source>
        <dbReference type="Proteomes" id="UP001187531"/>
    </source>
</evidence>
<keyword evidence="3" id="KW-1185">Reference proteome</keyword>
<feature type="compositionally biased region" description="Basic and acidic residues" evidence="1">
    <location>
        <begin position="168"/>
        <end position="184"/>
    </location>
</feature>
<accession>A0AA88LGJ3</accession>
<feature type="compositionally biased region" description="Polar residues" evidence="1">
    <location>
        <begin position="262"/>
        <end position="275"/>
    </location>
</feature>
<organism evidence="2 3">
    <name type="scientific">Artemia franciscana</name>
    <name type="common">Brine shrimp</name>
    <name type="synonym">Artemia sanfranciscana</name>
    <dbReference type="NCBI Taxonomy" id="6661"/>
    <lineage>
        <taxon>Eukaryota</taxon>
        <taxon>Metazoa</taxon>
        <taxon>Ecdysozoa</taxon>
        <taxon>Arthropoda</taxon>
        <taxon>Crustacea</taxon>
        <taxon>Branchiopoda</taxon>
        <taxon>Anostraca</taxon>
        <taxon>Artemiidae</taxon>
        <taxon>Artemia</taxon>
    </lineage>
</organism>
<proteinExistence type="predicted"/>
<dbReference type="AlphaFoldDB" id="A0AA88LGJ3"/>
<evidence type="ECO:0000256" key="1">
    <source>
        <dbReference type="SAM" id="MobiDB-lite"/>
    </source>
</evidence>
<gene>
    <name evidence="2" type="ORF">QYM36_000503</name>
</gene>
<name>A0AA88LGJ3_ARTSF</name>
<feature type="region of interest" description="Disordered" evidence="1">
    <location>
        <begin position="146"/>
        <end position="184"/>
    </location>
</feature>
<reference evidence="2" key="1">
    <citation type="submission" date="2023-07" db="EMBL/GenBank/DDBJ databases">
        <title>Chromosome-level genome assembly of Artemia franciscana.</title>
        <authorList>
            <person name="Jo E."/>
        </authorList>
    </citation>
    <scope>NUCLEOTIDE SEQUENCE</scope>
    <source>
        <tissue evidence="2">Whole body</tissue>
    </source>
</reference>
<dbReference type="Proteomes" id="UP001187531">
    <property type="component" value="Unassembled WGS sequence"/>
</dbReference>
<sequence length="557" mass="62909">MDEVIEDLPHQKCTKEIIMTHNPVEKTETLSDRLDYSNLGIGTEEEESVLEDSENLCEITVETCTNNDSLGEQVTAKRQCEELRALYQPVSKKARGESLSSEVLSCTDSEEECMILGEVDGISLSSSKLGTGLKNERVVSVEIHQSKKQLVKPTDNREEPPGIQLVDYSDKDEAASDTGEHNRDQTLVTEVGKKLNANEVLLVDEVEQSSKQSRNLESHFESNESEESQTSSVSEGSSDDECQIIEESSMPSYRCEERNKAVYSQQKENSETSSQNFRLYKVKGDFDGNKSHHDVILISDDEEGMSSGGTSESYESTPNFFGADSLWSQTQSCHGFYSPPGGSTFAWSLGIMREVVKSSLPELMPYLNKLYDLKSGIESTSSSDKEELTKKYDCLLFNVSKAAYSSYSAALIRDSVPKTGFYIPQSRKYKWDQSIMWNNIPPELKAEKLFVKALKKKRKYTPSGPKRDKLIENYEKVLYSLSEKVYQAYVERKTQKNSASRCQSFQKRMNETHSKGIADEIIDLTSIDDEKERPLYDTKYSKSSCTCPKERIYPKES</sequence>
<protein>
    <submittedName>
        <fullName evidence="2">Uncharacterized protein</fullName>
    </submittedName>
</protein>